<dbReference type="InterPro" id="IPR036582">
    <property type="entry name" value="Mao_N_sf"/>
</dbReference>
<dbReference type="Gene3D" id="3.30.457.10">
    <property type="entry name" value="Copper amine oxidase-like, N-terminal domain"/>
    <property type="match status" value="1"/>
</dbReference>
<feature type="domain" description="Copper amine oxidase-like N-terminal" evidence="1">
    <location>
        <begin position="2"/>
        <end position="93"/>
    </location>
</feature>
<gene>
    <name evidence="2" type="ORF">H1S01_12660</name>
</gene>
<organism evidence="2 3">
    <name type="scientific">Heliobacterium chlorum</name>
    <dbReference type="NCBI Taxonomy" id="2698"/>
    <lineage>
        <taxon>Bacteria</taxon>
        <taxon>Bacillati</taxon>
        <taxon>Bacillota</taxon>
        <taxon>Clostridia</taxon>
        <taxon>Eubacteriales</taxon>
        <taxon>Heliobacteriaceae</taxon>
        <taxon>Heliobacterium</taxon>
    </lineage>
</organism>
<accession>A0ABR7T707</accession>
<keyword evidence="3" id="KW-1185">Reference proteome</keyword>
<proteinExistence type="predicted"/>
<evidence type="ECO:0000259" key="1">
    <source>
        <dbReference type="Pfam" id="PF07833"/>
    </source>
</evidence>
<reference evidence="2 3" key="1">
    <citation type="submission" date="2020-07" db="EMBL/GenBank/DDBJ databases">
        <title>Draft whole-genome sequence of Heliobacterium chlorum DSM 3682, type strain.</title>
        <authorList>
            <person name="Kyndt J.A."/>
            <person name="Meyer T.E."/>
            <person name="Imhoff J.F."/>
        </authorList>
    </citation>
    <scope>NUCLEOTIDE SEQUENCE [LARGE SCALE GENOMIC DNA]</scope>
    <source>
        <strain evidence="2 3">DSM 3682</strain>
    </source>
</reference>
<name>A0ABR7T707_HELCL</name>
<dbReference type="EMBL" id="JACVHF010000013">
    <property type="protein sequence ID" value="MBC9785361.1"/>
    <property type="molecule type" value="Genomic_DNA"/>
</dbReference>
<evidence type="ECO:0000313" key="2">
    <source>
        <dbReference type="EMBL" id="MBC9785361.1"/>
    </source>
</evidence>
<dbReference type="SUPFAM" id="SSF55383">
    <property type="entry name" value="Copper amine oxidase, domain N"/>
    <property type="match status" value="1"/>
</dbReference>
<evidence type="ECO:0000313" key="3">
    <source>
        <dbReference type="Proteomes" id="UP000617402"/>
    </source>
</evidence>
<dbReference type="InterPro" id="IPR012854">
    <property type="entry name" value="Cu_amine_oxidase-like_N"/>
</dbReference>
<sequence>MNGRVMVPMRKIFEALGANVGWDGPTQTVTGIKEGKIVVLRINATKAFVNDQLVSVDPPAQLHNGRTYVPLRFVSESLGANVGWDGVNQKVTITMDSGSPQVGTNNDQVASTDNTQDLSFFFKEWKLNVGGGSTIIPGISYDTQITSAGTGTIGTLVIRSDGTYTWNTASGQIDGNWKSSGQGTDVGSYPIILLNGELGRDYKVGRGDGTTQGRETNITIGDLKGLRWTIGKPAN</sequence>
<protein>
    <submittedName>
        <fullName evidence="2">Copper amine oxidase N-terminal domain-containing protein</fullName>
    </submittedName>
</protein>
<dbReference type="Proteomes" id="UP000617402">
    <property type="component" value="Unassembled WGS sequence"/>
</dbReference>
<dbReference type="Pfam" id="PF07833">
    <property type="entry name" value="Cu_amine_oxidN1"/>
    <property type="match status" value="1"/>
</dbReference>
<comment type="caution">
    <text evidence="2">The sequence shown here is derived from an EMBL/GenBank/DDBJ whole genome shotgun (WGS) entry which is preliminary data.</text>
</comment>